<keyword evidence="6" id="KW-0282">Flagellum</keyword>
<dbReference type="Pfam" id="PF02119">
    <property type="entry name" value="FlgI"/>
    <property type="match status" value="1"/>
</dbReference>
<dbReference type="InterPro" id="IPR001782">
    <property type="entry name" value="Flag_FlgI"/>
</dbReference>
<evidence type="ECO:0000256" key="2">
    <source>
        <dbReference type="ARBA" id="ARBA00008994"/>
    </source>
</evidence>
<dbReference type="GO" id="GO:0005198">
    <property type="term" value="F:structural molecule activity"/>
    <property type="evidence" value="ECO:0007669"/>
    <property type="project" value="InterPro"/>
</dbReference>
<evidence type="ECO:0000256" key="3">
    <source>
        <dbReference type="ARBA" id="ARBA00022729"/>
    </source>
</evidence>
<dbReference type="HOGENOM" id="CLU_045235_1_0_6"/>
<name>F2KFM5_PSEBN</name>
<keyword evidence="6" id="KW-0969">Cilium</keyword>
<accession>F2KFM5</accession>
<protein>
    <recommendedName>
        <fullName evidence="5">Flagellar P-ring protein</fullName>
    </recommendedName>
    <alternativeName>
        <fullName evidence="5">Basal body P-ring protein</fullName>
    </alternativeName>
</protein>
<keyword evidence="5" id="KW-0574">Periplasm</keyword>
<comment type="similarity">
    <text evidence="2 5">Belongs to the FlgI family.</text>
</comment>
<dbReference type="GO" id="GO:0009428">
    <property type="term" value="C:bacterial-type flagellum basal body, distal rod, P ring"/>
    <property type="evidence" value="ECO:0007669"/>
    <property type="project" value="InterPro"/>
</dbReference>
<organism evidence="6 7">
    <name type="scientific">Pseudomonas brassicacearum (strain NFM421)</name>
    <dbReference type="NCBI Taxonomy" id="994484"/>
    <lineage>
        <taxon>Bacteria</taxon>
        <taxon>Pseudomonadati</taxon>
        <taxon>Pseudomonadota</taxon>
        <taxon>Gammaproteobacteria</taxon>
        <taxon>Pseudomonadales</taxon>
        <taxon>Pseudomonadaceae</taxon>
        <taxon>Pseudomonas</taxon>
    </lineage>
</organism>
<comment type="subunit">
    <text evidence="5">The basal body constitutes a major portion of the flagellar organelle and consists of four rings (L,P,S, and M) mounted on a central rod.</text>
</comment>
<proteinExistence type="inferred from homology"/>
<comment type="subcellular location">
    <subcellularLocation>
        <location evidence="5">Periplasm</location>
    </subcellularLocation>
    <subcellularLocation>
        <location evidence="5">Bacterial flagellum basal body</location>
    </subcellularLocation>
</comment>
<keyword evidence="4 5" id="KW-0975">Bacterial flagellum</keyword>
<dbReference type="HAMAP" id="MF_00416">
    <property type="entry name" value="FlgI"/>
    <property type="match status" value="1"/>
</dbReference>
<comment type="function">
    <text evidence="1 5">Assembles around the rod to form the L-ring and probably protects the motor/basal body from shearing forces during rotation.</text>
</comment>
<dbReference type="STRING" id="994484.PSEBR_a2412"/>
<dbReference type="PANTHER" id="PTHR30381:SF0">
    <property type="entry name" value="FLAGELLAR P-RING PROTEIN"/>
    <property type="match status" value="1"/>
</dbReference>
<evidence type="ECO:0000256" key="4">
    <source>
        <dbReference type="ARBA" id="ARBA00023143"/>
    </source>
</evidence>
<dbReference type="EMBL" id="CP002585">
    <property type="protein sequence ID" value="AEA68691.1"/>
    <property type="molecule type" value="Genomic_DNA"/>
</dbReference>
<dbReference type="NCBIfam" id="NF003676">
    <property type="entry name" value="PRK05303.1"/>
    <property type="match status" value="1"/>
</dbReference>
<reference key="2">
    <citation type="submission" date="2011-03" db="EMBL/GenBank/DDBJ databases">
        <title>Complete Genome Sequence of a beneficial plant roots-associated bacterium Pseudomonas brassicacearum.</title>
        <authorList>
            <person name="Ortet P."/>
            <person name="Barakat M."/>
            <person name="Lalaouna D."/>
            <person name="Fochesato S."/>
            <person name="Barbe V."/>
            <person name="Santaella C."/>
            <person name="Heulin T."/>
            <person name="Achouak W."/>
        </authorList>
    </citation>
    <scope>NUCLEOTIDE SEQUENCE</scope>
    <source>
        <strain>NFM421</strain>
    </source>
</reference>
<dbReference type="Proteomes" id="UP000006692">
    <property type="component" value="Chromosome"/>
</dbReference>
<reference evidence="6 7" key="1">
    <citation type="journal article" date="2011" name="J. Bacteriol.">
        <title>Complete genome sequence of a beneficial plant root-associated bacterium, Pseudomonas brassicacearum.</title>
        <authorList>
            <person name="Ortet P."/>
            <person name="Barakat M."/>
            <person name="Lalaouna D."/>
            <person name="Fochesato S."/>
            <person name="Barbe V."/>
            <person name="Vacherie B."/>
            <person name="Santaella C."/>
            <person name="Heulin T."/>
            <person name="Achouak W."/>
        </authorList>
    </citation>
    <scope>NUCLEOTIDE SEQUENCE [LARGE SCALE GENOMIC DNA]</scope>
    <source>
        <strain evidence="6 7">NFM421</strain>
    </source>
</reference>
<gene>
    <name evidence="5" type="primary">flgI</name>
    <name evidence="6" type="ORF">PSEBR_a2412</name>
</gene>
<keyword evidence="6" id="KW-0966">Cell projection</keyword>
<dbReference type="GO" id="GO:0030288">
    <property type="term" value="C:outer membrane-bounded periplasmic space"/>
    <property type="evidence" value="ECO:0007669"/>
    <property type="project" value="InterPro"/>
</dbReference>
<keyword evidence="3" id="KW-0732">Signal</keyword>
<dbReference type="GO" id="GO:0071973">
    <property type="term" value="P:bacterial-type flagellum-dependent cell motility"/>
    <property type="evidence" value="ECO:0007669"/>
    <property type="project" value="InterPro"/>
</dbReference>
<evidence type="ECO:0000256" key="5">
    <source>
        <dbReference type="HAMAP-Rule" id="MF_00416"/>
    </source>
</evidence>
<evidence type="ECO:0000256" key="1">
    <source>
        <dbReference type="ARBA" id="ARBA00002591"/>
    </source>
</evidence>
<evidence type="ECO:0000313" key="7">
    <source>
        <dbReference type="Proteomes" id="UP000006692"/>
    </source>
</evidence>
<dbReference type="PRINTS" id="PR01010">
    <property type="entry name" value="FLGPRINGFLGI"/>
</dbReference>
<evidence type="ECO:0000313" key="6">
    <source>
        <dbReference type="EMBL" id="AEA68691.1"/>
    </source>
</evidence>
<dbReference type="AlphaFoldDB" id="F2KFM5"/>
<dbReference type="KEGG" id="pba:PSEBR_a2412"/>
<dbReference type="PANTHER" id="PTHR30381">
    <property type="entry name" value="FLAGELLAR P-RING PERIPLASMIC PROTEIN FLGI"/>
    <property type="match status" value="1"/>
</dbReference>
<dbReference type="RefSeq" id="WP_013693089.1">
    <property type="nucleotide sequence ID" value="NC_015379.1"/>
</dbReference>
<sequence>MAANLMKSVARLLAGLLLALWLQPTLADVRIKELTRIQGVRDYSIIGYGLVVGLAGTGDTDRNRATRQSLVNTLKNFNVNVADGDLNTRNTAAVMVTGNLRSFSESGDKLDVEVSSLGDARSLLGGTLLMTPLYGPDEKLYALAQGPMSVGGYVFEANQNSVQKNHPTVGRIPRGASVERSAFSESDEVSRNLVLILNEPDYTTAQRIADALSRELGIPGVRVVHAAKVEVPVTPGMTVPRLISRVQNVSVAPDYAARVVVNERTGTVVAGANVRLGEVSISQGSLSVVISTKFQVSQPSWVARTGPSVGTVVVPDTEVTVNEEEHGPVKLAEGATVGDLVKALNQVRLSTREVITVLQAIKQAGALHAELIVQ</sequence>